<dbReference type="KEGG" id="hhl:Halha_0525"/>
<name>L0K819_HALHC</name>
<proteinExistence type="predicted"/>
<gene>
    <name evidence="1" type="ordered locus">Halha_0525</name>
</gene>
<dbReference type="HOGENOM" id="CLU_1530466_0_0_9"/>
<evidence type="ECO:0000313" key="2">
    <source>
        <dbReference type="Proteomes" id="UP000010880"/>
    </source>
</evidence>
<reference evidence="2" key="1">
    <citation type="submission" date="2012-02" db="EMBL/GenBank/DDBJ databases">
        <title>The complete genome of Halobacteroides halobius DSM 5150.</title>
        <authorList>
            <person name="Lucas S."/>
            <person name="Copeland A."/>
            <person name="Lapidus A."/>
            <person name="Glavina del Rio T."/>
            <person name="Dalin E."/>
            <person name="Tice H."/>
            <person name="Bruce D."/>
            <person name="Goodwin L."/>
            <person name="Pitluck S."/>
            <person name="Peters L."/>
            <person name="Mikhailova N."/>
            <person name="Gu W."/>
            <person name="Kyrpides N."/>
            <person name="Mavromatis K."/>
            <person name="Ivanova N."/>
            <person name="Brettin T."/>
            <person name="Detter J.C."/>
            <person name="Han C."/>
            <person name="Larimer F."/>
            <person name="Land M."/>
            <person name="Hauser L."/>
            <person name="Markowitz V."/>
            <person name="Cheng J.-F."/>
            <person name="Hugenholtz P."/>
            <person name="Woyke T."/>
            <person name="Wu D."/>
            <person name="Tindall B."/>
            <person name="Pomrenke H."/>
            <person name="Brambilla E."/>
            <person name="Klenk H.-P."/>
            <person name="Eisen J.A."/>
        </authorList>
    </citation>
    <scope>NUCLEOTIDE SEQUENCE [LARGE SCALE GENOMIC DNA]</scope>
    <source>
        <strain evidence="2">ATCC 35273 / DSM 5150 / MD-1</strain>
    </source>
</reference>
<dbReference type="RefSeq" id="WP_015326225.1">
    <property type="nucleotide sequence ID" value="NC_019978.1"/>
</dbReference>
<organism evidence="1 2">
    <name type="scientific">Halobacteroides halobius (strain ATCC 35273 / DSM 5150 / MD-1)</name>
    <dbReference type="NCBI Taxonomy" id="748449"/>
    <lineage>
        <taxon>Bacteria</taxon>
        <taxon>Bacillati</taxon>
        <taxon>Bacillota</taxon>
        <taxon>Clostridia</taxon>
        <taxon>Halanaerobiales</taxon>
        <taxon>Halobacteroidaceae</taxon>
        <taxon>Halobacteroides</taxon>
    </lineage>
</organism>
<accession>L0K819</accession>
<sequence>MIKKRKEWIAITLVLIAIGLWAKLLFFNQKQKRSVKQVKKTVKQVEQSKPKEPISFVVTKLYKRIPVRNSPFLSGQQNQAEFNYQSPVSNQSPKSLNKESKKQPKVLILTIDLEVTGLLKRKNHYLAVVQDKNRSYLLAPKDIIKGYQVVKITNKEVKLKKDGRSYLLKFNLANY</sequence>
<dbReference type="AlphaFoldDB" id="L0K819"/>
<dbReference type="Proteomes" id="UP000010880">
    <property type="component" value="Chromosome"/>
</dbReference>
<dbReference type="EMBL" id="CP003359">
    <property type="protein sequence ID" value="AGB40499.1"/>
    <property type="molecule type" value="Genomic_DNA"/>
</dbReference>
<protein>
    <submittedName>
        <fullName evidence="1">Uncharacterized protein</fullName>
    </submittedName>
</protein>
<evidence type="ECO:0000313" key="1">
    <source>
        <dbReference type="EMBL" id="AGB40499.1"/>
    </source>
</evidence>
<keyword evidence="2" id="KW-1185">Reference proteome</keyword>
<dbReference type="STRING" id="748449.Halha_0525"/>